<organism evidence="2 3">
    <name type="scientific">Shimia litoralis</name>
    <dbReference type="NCBI Taxonomy" id="420403"/>
    <lineage>
        <taxon>Bacteria</taxon>
        <taxon>Pseudomonadati</taxon>
        <taxon>Pseudomonadota</taxon>
        <taxon>Alphaproteobacteria</taxon>
        <taxon>Rhodobacterales</taxon>
        <taxon>Roseobacteraceae</taxon>
    </lineage>
</organism>
<feature type="signal peptide" evidence="1">
    <location>
        <begin position="1"/>
        <end position="23"/>
    </location>
</feature>
<dbReference type="OrthoDB" id="7818481at2"/>
<protein>
    <recommendedName>
        <fullName evidence="4">Tetratricopeptide repeat protein</fullName>
    </recommendedName>
</protein>
<proteinExistence type="predicted"/>
<feature type="chain" id="PRO_5020213237" description="Tetratricopeptide repeat protein" evidence="1">
    <location>
        <begin position="24"/>
        <end position="498"/>
    </location>
</feature>
<evidence type="ECO:0000313" key="3">
    <source>
        <dbReference type="Proteomes" id="UP000306575"/>
    </source>
</evidence>
<keyword evidence="1" id="KW-0732">Signal</keyword>
<reference evidence="2 3" key="1">
    <citation type="submission" date="2019-04" db="EMBL/GenBank/DDBJ databases">
        <title>Genome sequence of Pelagicola litoralis CL-ES2.</title>
        <authorList>
            <person name="Cao J."/>
        </authorList>
    </citation>
    <scope>NUCLEOTIDE SEQUENCE [LARGE SCALE GENOMIC DNA]</scope>
    <source>
        <strain evidence="2 3">CL-ES2</strain>
    </source>
</reference>
<dbReference type="AlphaFoldDB" id="A0A4U7MXT2"/>
<evidence type="ECO:0000256" key="1">
    <source>
        <dbReference type="SAM" id="SignalP"/>
    </source>
</evidence>
<evidence type="ECO:0000313" key="2">
    <source>
        <dbReference type="EMBL" id="TKZ18019.1"/>
    </source>
</evidence>
<dbReference type="EMBL" id="SULI01000018">
    <property type="protein sequence ID" value="TKZ18019.1"/>
    <property type="molecule type" value="Genomic_DNA"/>
</dbReference>
<gene>
    <name evidence="2" type="ORF">FAP39_13160</name>
</gene>
<accession>A0A4U7MXT2</accession>
<comment type="caution">
    <text evidence="2">The sequence shown here is derived from an EMBL/GenBank/DDBJ whole genome shotgun (WGS) entry which is preliminary data.</text>
</comment>
<sequence>MRGLAKILCTGCLSFCLATSVPAQQTHDFDTVVAGLEEVLATGQGDEAAYLYLTNVLRTARASGTITPDFAIFYAMLTDVVRNYKKNPGFALILAEEGLALIAGDASQDDFRPILQVSLSYALADMGRLQEAYQLSVLITPKLRNIFDDAMADSYEADAAYWGQGTLSKFNSAATDLARDVLERAASHLQQNQFASVLSLTSTAVLPLDMGLDDREVRRLNAELELLNGRALTGLGRGVDSANAYLRALGYLTTSPWDFHGAPDWNSPEPLSAEFAEMSFDILTELASVASNLGRRDIETAALEAAIPLADDHDEQIEMMLRQAVSAVVDGDMEKSLRLLGAFRDTAVETGDVVNQLAAEYYIHLARAFIAIRQERPIHSAGLIASTDALMAYYQENMLSDGAFFLKDATRALAYSDAFAKTLDYARRSLWSRQAALNTREDTVFGARAAKQEAHGILESFLLAAHNASAAGLDARLMAPDCDDVHGFLGCTIYQAPQ</sequence>
<name>A0A4U7MXT2_9RHOB</name>
<keyword evidence="3" id="KW-1185">Reference proteome</keyword>
<dbReference type="Proteomes" id="UP000306575">
    <property type="component" value="Unassembled WGS sequence"/>
</dbReference>
<evidence type="ECO:0008006" key="4">
    <source>
        <dbReference type="Google" id="ProtNLM"/>
    </source>
</evidence>
<dbReference type="RefSeq" id="WP_138016863.1">
    <property type="nucleotide sequence ID" value="NZ_SULI01000018.1"/>
</dbReference>